<feature type="domain" description="Protein kinase" evidence="2">
    <location>
        <begin position="242"/>
        <end position="496"/>
    </location>
</feature>
<gene>
    <name evidence="3" type="ORF">J3P46_13785</name>
</gene>
<dbReference type="GO" id="GO:0031179">
    <property type="term" value="P:peptide modification"/>
    <property type="evidence" value="ECO:0007669"/>
    <property type="project" value="InterPro"/>
</dbReference>
<dbReference type="GO" id="GO:0005886">
    <property type="term" value="C:plasma membrane"/>
    <property type="evidence" value="ECO:0007669"/>
    <property type="project" value="TreeGrafter"/>
</dbReference>
<protein>
    <submittedName>
        <fullName evidence="3">Protein kinase</fullName>
    </submittedName>
</protein>
<reference evidence="3 4" key="1">
    <citation type="submission" date="2021-03" db="EMBL/GenBank/DDBJ databases">
        <title>Draft genome sequence of Janthinobacterium sp. strain PLB02 isolated from infected primmorphs (Lubomirskia baicalensis).</title>
        <authorList>
            <person name="Chernogor L.I."/>
            <person name="Belikov S.I."/>
            <person name="Petrushin I.S."/>
        </authorList>
    </citation>
    <scope>NUCLEOTIDE SEQUENCE [LARGE SCALE GENOMIC DNA]</scope>
    <source>
        <strain evidence="3 4">PLB02</strain>
    </source>
</reference>
<feature type="binding site" evidence="1">
    <location>
        <position position="811"/>
    </location>
    <ligand>
        <name>Zn(2+)</name>
        <dbReference type="ChEBI" id="CHEBI:29105"/>
    </ligand>
</feature>
<sequence>MNQNAVRQTVFLSTGKDQPTLPGAAYDRQQNRLYRIAADCLAEKEQTPDWTVDAWAGPSGSWTYVRNKSVSTPSQGWKLHVSSNAACAAEVLAATMDVLLGEPGHFKFAADMDVLRRLNRGELGLTQVGKFITIYPTDDAQAVRLAAQLHARTAGLSGPAIPTDRQLSPGSLVHFRYGDFLGREQQLPTGERRPVLADPDGKLVADVRLTRYQKPDWVRDPFGGGVERTEVPAPGTVAGGRFLIVGELAEMARGSVLLAVDMALGRRCVLKTARRHCHADHRGRDAWHYLQREYELLNVLADDPRVPQPYQLVEEGTDLLMLIMEDIPGERLDAYVAQRLAQGAPLADHEVIDIGIAAAQIVADLHARGISHADIKSTNLILSPGGELKIIDFGIAYSMGEDIADRPPGTRGYRSRSKNAVQADTYALGALLYFLATGAEPSRAPEEFHLLGRPVALLAPGRGRALAALIESSLADEEQASPAQLLAGLLGVYPPAPDTKGLCAVRAQDGAEAPASPGLVMRLQQSIVNALERGLRPRSSWTAAAELARDLNDGRAGAVLALAETASATHEPAALAALGQAAHSLACAAGTLPGLYAGEAGVGVALLRAGQVTGDAALVTLAAARGEWVAAQPHTSPDIYVGSAGRALFHLLLWSETRDPAALQAAVVAGQALLRTAARSAQGWSWTIPDGFEPMAGQCYLGYAHGAAGIGDTLLDLWTATGDEAYAQAAGEVVRFLISHAQPLANGGANWPDTPAGRMAGTCWCHGAAGVAVFLAHALATGRFPETQEWLNRAGHAVATGSRVLNPGQCHGLAGSIECLLDLHLATGEPRWLDEARTLRVLLEAFVVERDGAAVACSEHPDDFACTYLTGYAGVAACLSRFSGERISARFIGVPRFSRTAA</sequence>
<dbReference type="Pfam" id="PF25816">
    <property type="entry name" value="RamC_N"/>
    <property type="match status" value="1"/>
</dbReference>
<evidence type="ECO:0000259" key="2">
    <source>
        <dbReference type="PROSITE" id="PS50011"/>
    </source>
</evidence>
<dbReference type="PANTHER" id="PTHR12736:SF7">
    <property type="entry name" value="LANC-LIKE PROTEIN 3"/>
    <property type="match status" value="1"/>
</dbReference>
<name>A0AAJ4MX97_9BURK</name>
<dbReference type="InterPro" id="IPR007822">
    <property type="entry name" value="LANC-like"/>
</dbReference>
<dbReference type="PROSITE" id="PS50011">
    <property type="entry name" value="PROTEIN_KINASE_DOM"/>
    <property type="match status" value="1"/>
</dbReference>
<feature type="binding site" evidence="1">
    <location>
        <position position="765"/>
    </location>
    <ligand>
        <name>Zn(2+)</name>
        <dbReference type="ChEBI" id="CHEBI:29105"/>
    </ligand>
</feature>
<keyword evidence="3" id="KW-0808">Transferase</keyword>
<dbReference type="AlphaFoldDB" id="A0AAJ4MX97"/>
<proteinExistence type="predicted"/>
<dbReference type="InterPro" id="IPR012341">
    <property type="entry name" value="6hp_glycosidase-like_sf"/>
</dbReference>
<dbReference type="SMART" id="SM00220">
    <property type="entry name" value="S_TKc"/>
    <property type="match status" value="1"/>
</dbReference>
<dbReference type="Pfam" id="PF00069">
    <property type="entry name" value="Pkinase"/>
    <property type="match status" value="1"/>
</dbReference>
<evidence type="ECO:0000313" key="3">
    <source>
        <dbReference type="EMBL" id="QSX98875.1"/>
    </source>
</evidence>
<dbReference type="Proteomes" id="UP000662821">
    <property type="component" value="Chromosome"/>
</dbReference>
<dbReference type="Gene3D" id="1.50.10.10">
    <property type="match status" value="1"/>
</dbReference>
<accession>A0AAJ4MX97</accession>
<keyword evidence="3" id="KW-0418">Kinase</keyword>
<dbReference type="InterPro" id="IPR011009">
    <property type="entry name" value="Kinase-like_dom_sf"/>
</dbReference>
<dbReference type="InterPro" id="IPR008271">
    <property type="entry name" value="Ser/Thr_kinase_AS"/>
</dbReference>
<dbReference type="Gene3D" id="1.10.510.10">
    <property type="entry name" value="Transferase(Phosphotransferase) domain 1"/>
    <property type="match status" value="1"/>
</dbReference>
<keyword evidence="1" id="KW-0862">Zinc</keyword>
<feature type="binding site" evidence="1">
    <location>
        <position position="810"/>
    </location>
    <ligand>
        <name>Zn(2+)</name>
        <dbReference type="ChEBI" id="CHEBI:29105"/>
    </ligand>
</feature>
<dbReference type="PRINTS" id="PR01950">
    <property type="entry name" value="LANCSUPER"/>
</dbReference>
<dbReference type="GO" id="GO:0004672">
    <property type="term" value="F:protein kinase activity"/>
    <property type="evidence" value="ECO:0007669"/>
    <property type="project" value="InterPro"/>
</dbReference>
<dbReference type="SUPFAM" id="SSF56112">
    <property type="entry name" value="Protein kinase-like (PK-like)"/>
    <property type="match status" value="1"/>
</dbReference>
<dbReference type="InterPro" id="IPR057929">
    <property type="entry name" value="RamC_N"/>
</dbReference>
<dbReference type="InterPro" id="IPR000719">
    <property type="entry name" value="Prot_kinase_dom"/>
</dbReference>
<evidence type="ECO:0000256" key="1">
    <source>
        <dbReference type="PIRSR" id="PIRSR607822-1"/>
    </source>
</evidence>
<keyword evidence="1" id="KW-0479">Metal-binding</keyword>
<dbReference type="RefSeq" id="WP_191909667.1">
    <property type="nucleotide sequence ID" value="NZ_CP071520.1"/>
</dbReference>
<dbReference type="SMART" id="SM01260">
    <property type="entry name" value="LANC_like"/>
    <property type="match status" value="1"/>
</dbReference>
<dbReference type="EMBL" id="CP071520">
    <property type="protein sequence ID" value="QSX98875.1"/>
    <property type="molecule type" value="Genomic_DNA"/>
</dbReference>
<dbReference type="PANTHER" id="PTHR12736">
    <property type="entry name" value="LANC-LIKE PROTEIN"/>
    <property type="match status" value="1"/>
</dbReference>
<dbReference type="Pfam" id="PF05147">
    <property type="entry name" value="LANC_like"/>
    <property type="match status" value="1"/>
</dbReference>
<dbReference type="GO" id="GO:0046872">
    <property type="term" value="F:metal ion binding"/>
    <property type="evidence" value="ECO:0007669"/>
    <property type="project" value="UniProtKB-KW"/>
</dbReference>
<dbReference type="GO" id="GO:0005975">
    <property type="term" value="P:carbohydrate metabolic process"/>
    <property type="evidence" value="ECO:0007669"/>
    <property type="project" value="InterPro"/>
</dbReference>
<evidence type="ECO:0000313" key="4">
    <source>
        <dbReference type="Proteomes" id="UP000662821"/>
    </source>
</evidence>
<organism evidence="3 4">
    <name type="scientific">Janthinobacterium lividum</name>
    <dbReference type="NCBI Taxonomy" id="29581"/>
    <lineage>
        <taxon>Bacteria</taxon>
        <taxon>Pseudomonadati</taxon>
        <taxon>Pseudomonadota</taxon>
        <taxon>Betaproteobacteria</taxon>
        <taxon>Burkholderiales</taxon>
        <taxon>Oxalobacteraceae</taxon>
        <taxon>Janthinobacterium</taxon>
    </lineage>
</organism>
<dbReference type="SUPFAM" id="SSF158745">
    <property type="entry name" value="LanC-like"/>
    <property type="match status" value="1"/>
</dbReference>
<dbReference type="PROSITE" id="PS00108">
    <property type="entry name" value="PROTEIN_KINASE_ST"/>
    <property type="match status" value="1"/>
</dbReference>
<dbReference type="GO" id="GO:0005524">
    <property type="term" value="F:ATP binding"/>
    <property type="evidence" value="ECO:0007669"/>
    <property type="project" value="InterPro"/>
</dbReference>